<dbReference type="AlphaFoldDB" id="A0A3M7S4B3"/>
<name>A0A3M7S4B3_BRAPC</name>
<keyword evidence="2" id="KW-1185">Reference proteome</keyword>
<protein>
    <submittedName>
        <fullName evidence="1">Uncharacterized protein</fullName>
    </submittedName>
</protein>
<sequence>MSTDFLILRFFFFSKKCKNELNAIFFKKHIFLIVLCKTINPYRSEKNSFLNFSKSKNKQWLTELVSSYGRYLVGSNELFPSNQDKSFYLI</sequence>
<dbReference type="EMBL" id="REGN01002088">
    <property type="protein sequence ID" value="RNA30438.1"/>
    <property type="molecule type" value="Genomic_DNA"/>
</dbReference>
<gene>
    <name evidence="1" type="ORF">BpHYR1_041527</name>
</gene>
<comment type="caution">
    <text evidence="1">The sequence shown here is derived from an EMBL/GenBank/DDBJ whole genome shotgun (WGS) entry which is preliminary data.</text>
</comment>
<organism evidence="1 2">
    <name type="scientific">Brachionus plicatilis</name>
    <name type="common">Marine rotifer</name>
    <name type="synonym">Brachionus muelleri</name>
    <dbReference type="NCBI Taxonomy" id="10195"/>
    <lineage>
        <taxon>Eukaryota</taxon>
        <taxon>Metazoa</taxon>
        <taxon>Spiralia</taxon>
        <taxon>Gnathifera</taxon>
        <taxon>Rotifera</taxon>
        <taxon>Eurotatoria</taxon>
        <taxon>Monogononta</taxon>
        <taxon>Pseudotrocha</taxon>
        <taxon>Ploima</taxon>
        <taxon>Brachionidae</taxon>
        <taxon>Brachionus</taxon>
    </lineage>
</organism>
<evidence type="ECO:0000313" key="1">
    <source>
        <dbReference type="EMBL" id="RNA30438.1"/>
    </source>
</evidence>
<proteinExistence type="predicted"/>
<reference evidence="1 2" key="1">
    <citation type="journal article" date="2018" name="Sci. Rep.">
        <title>Genomic signatures of local adaptation to the degree of environmental predictability in rotifers.</title>
        <authorList>
            <person name="Franch-Gras L."/>
            <person name="Hahn C."/>
            <person name="Garcia-Roger E.M."/>
            <person name="Carmona M.J."/>
            <person name="Serra M."/>
            <person name="Gomez A."/>
        </authorList>
    </citation>
    <scope>NUCLEOTIDE SEQUENCE [LARGE SCALE GENOMIC DNA]</scope>
    <source>
        <strain evidence="1">HYR1</strain>
    </source>
</reference>
<dbReference type="Proteomes" id="UP000276133">
    <property type="component" value="Unassembled WGS sequence"/>
</dbReference>
<accession>A0A3M7S4B3</accession>
<evidence type="ECO:0000313" key="2">
    <source>
        <dbReference type="Proteomes" id="UP000276133"/>
    </source>
</evidence>